<reference evidence="1" key="1">
    <citation type="submission" date="2019-07" db="EMBL/GenBank/DDBJ databases">
        <authorList>
            <person name="Dittberner H."/>
        </authorList>
    </citation>
    <scope>NUCLEOTIDE SEQUENCE [LARGE SCALE GENOMIC DNA]</scope>
</reference>
<accession>A0A565CLS4</accession>
<dbReference type="AlphaFoldDB" id="A0A565CLS4"/>
<proteinExistence type="predicted"/>
<evidence type="ECO:0000313" key="1">
    <source>
        <dbReference type="EMBL" id="VVB14547.1"/>
    </source>
</evidence>
<dbReference type="SUPFAM" id="SSF50978">
    <property type="entry name" value="WD40 repeat-like"/>
    <property type="match status" value="1"/>
</dbReference>
<sequence length="212" mass="23476">MKCHESLLYIAAGSSVVSIDLRTMQKANTIAVSLPKINSFAMVPSSSLFCTGGDGKAMLWDTRRSSSKAVAEMVGHKGRIRQLHMDQYKIVTGGPEDVNVNVWETDTGVKANSLECCDQARLFNINFSAMAVQGLKLVTCGDSENIFFRDFYTATLPISTRVVQSFGQVRMIATVMIQILEKWIEMETVPLIAFIGGKTRFDLIKDESLCYV</sequence>
<comment type="caution">
    <text evidence="1">The sequence shown here is derived from an EMBL/GenBank/DDBJ whole genome shotgun (WGS) entry which is preliminary data.</text>
</comment>
<dbReference type="Gene3D" id="2.130.10.10">
    <property type="entry name" value="YVTN repeat-like/Quinoprotein amine dehydrogenase"/>
    <property type="match status" value="1"/>
</dbReference>
<protein>
    <submittedName>
        <fullName evidence="1">Uncharacterized protein</fullName>
    </submittedName>
</protein>
<dbReference type="InterPro" id="IPR015943">
    <property type="entry name" value="WD40/YVTN_repeat-like_dom_sf"/>
</dbReference>
<dbReference type="EMBL" id="CABITT030000008">
    <property type="protein sequence ID" value="VVB14547.1"/>
    <property type="molecule type" value="Genomic_DNA"/>
</dbReference>
<keyword evidence="2" id="KW-1185">Reference proteome</keyword>
<organism evidence="1 2">
    <name type="scientific">Arabis nemorensis</name>
    <dbReference type="NCBI Taxonomy" id="586526"/>
    <lineage>
        <taxon>Eukaryota</taxon>
        <taxon>Viridiplantae</taxon>
        <taxon>Streptophyta</taxon>
        <taxon>Embryophyta</taxon>
        <taxon>Tracheophyta</taxon>
        <taxon>Spermatophyta</taxon>
        <taxon>Magnoliopsida</taxon>
        <taxon>eudicotyledons</taxon>
        <taxon>Gunneridae</taxon>
        <taxon>Pentapetalae</taxon>
        <taxon>rosids</taxon>
        <taxon>malvids</taxon>
        <taxon>Brassicales</taxon>
        <taxon>Brassicaceae</taxon>
        <taxon>Arabideae</taxon>
        <taxon>Arabis</taxon>
    </lineage>
</organism>
<evidence type="ECO:0000313" key="2">
    <source>
        <dbReference type="Proteomes" id="UP000489600"/>
    </source>
</evidence>
<gene>
    <name evidence="1" type="ORF">ANE_LOCUS24991</name>
</gene>
<dbReference type="InterPro" id="IPR036322">
    <property type="entry name" value="WD40_repeat_dom_sf"/>
</dbReference>
<dbReference type="Proteomes" id="UP000489600">
    <property type="component" value="Unassembled WGS sequence"/>
</dbReference>
<dbReference type="OrthoDB" id="727118at2759"/>
<name>A0A565CLS4_9BRAS</name>